<sequence>MADPEYACLSGTWAERYARLLASAGLDRESILGQALQPSADERPGLFSLAQCLEQPTLLTDQVQTDYPEASDSRAIRARVSVLQQDLALNVIAPLTLRLFRDGQAPLPDPRRIFLAPVEQGEPVTSRWFQAPGVPAVDEECFVRSVGKLTRDWYPVFRQRMGVSPGAYWSSIGLGLGAPFSAVWNLAEPAETCDLAQRWLGEFRNDANQFIDWIPAVFGGQTTAIPQRKGCCLKYLLSEGGYCGTCGVYRKERLAALSQPSNPDSRAQGQANGNHADNHTSACRQL</sequence>
<name>A0A4U6QT99_9GAMM</name>
<keyword evidence="4" id="KW-1185">Reference proteome</keyword>
<dbReference type="OrthoDB" id="5599091at2"/>
<dbReference type="AlphaFoldDB" id="A0A4U6QT99"/>
<gene>
    <name evidence="3" type="ORF">FDP08_17620</name>
</gene>
<dbReference type="Proteomes" id="UP000308488">
    <property type="component" value="Unassembled WGS sequence"/>
</dbReference>
<organism evidence="3 4">
    <name type="scientific">Marinobacter panjinensis</name>
    <dbReference type="NCBI Taxonomy" id="2576384"/>
    <lineage>
        <taxon>Bacteria</taxon>
        <taxon>Pseudomonadati</taxon>
        <taxon>Pseudomonadota</taxon>
        <taxon>Gammaproteobacteria</taxon>
        <taxon>Pseudomonadales</taxon>
        <taxon>Marinobacteraceae</taxon>
        <taxon>Marinobacter</taxon>
    </lineage>
</organism>
<dbReference type="GO" id="GO:0051537">
    <property type="term" value="F:2 iron, 2 sulfur cluster binding"/>
    <property type="evidence" value="ECO:0007669"/>
    <property type="project" value="InterPro"/>
</dbReference>
<evidence type="ECO:0000256" key="1">
    <source>
        <dbReference type="SAM" id="MobiDB-lite"/>
    </source>
</evidence>
<evidence type="ECO:0000313" key="3">
    <source>
        <dbReference type="EMBL" id="TKV64234.1"/>
    </source>
</evidence>
<feature type="region of interest" description="Disordered" evidence="1">
    <location>
        <begin position="259"/>
        <end position="286"/>
    </location>
</feature>
<evidence type="ECO:0000313" key="4">
    <source>
        <dbReference type="Proteomes" id="UP000308488"/>
    </source>
</evidence>
<reference evidence="3 4" key="1">
    <citation type="submission" date="2019-05" db="EMBL/GenBank/DDBJ databases">
        <title>Marinobacter panjinensis sp. nov., a moderately halophilic bacterium isolated from sea tidal flat environment.</title>
        <authorList>
            <person name="Yang W."/>
            <person name="An M."/>
            <person name="He W."/>
            <person name="Luo X."/>
            <person name="Zhu L."/>
            <person name="Chen G."/>
            <person name="Zhang Y."/>
            <person name="Wang Y."/>
        </authorList>
    </citation>
    <scope>NUCLEOTIDE SEQUENCE [LARGE SCALE GENOMIC DNA]</scope>
    <source>
        <strain evidence="3 4">PJ-16</strain>
    </source>
</reference>
<dbReference type="Pfam" id="PF11575">
    <property type="entry name" value="FhuF_C"/>
    <property type="match status" value="1"/>
</dbReference>
<dbReference type="RefSeq" id="WP_137437598.1">
    <property type="nucleotide sequence ID" value="NZ_JANRHC010000003.1"/>
</dbReference>
<protein>
    <recommendedName>
        <fullName evidence="2">Ferric siderophore reductase C-terminal domain-containing protein</fullName>
    </recommendedName>
</protein>
<dbReference type="InterPro" id="IPR024726">
    <property type="entry name" value="FhuF_C"/>
</dbReference>
<comment type="caution">
    <text evidence="3">The sequence shown here is derived from an EMBL/GenBank/DDBJ whole genome shotgun (WGS) entry which is preliminary data.</text>
</comment>
<dbReference type="EMBL" id="SZYH01000002">
    <property type="protein sequence ID" value="TKV64234.1"/>
    <property type="molecule type" value="Genomic_DNA"/>
</dbReference>
<feature type="domain" description="Ferric siderophore reductase C-terminal" evidence="2">
    <location>
        <begin position="228"/>
        <end position="246"/>
    </location>
</feature>
<accession>A0A4U6QT99</accession>
<proteinExistence type="predicted"/>
<evidence type="ECO:0000259" key="2">
    <source>
        <dbReference type="Pfam" id="PF11575"/>
    </source>
</evidence>